<feature type="domain" description="Transglutaminase-like" evidence="1">
    <location>
        <begin position="68"/>
        <end position="132"/>
    </location>
</feature>
<organism evidence="2 3">
    <name type="scientific">Methanoculleus formosensis</name>
    <dbReference type="NCBI Taxonomy" id="2590886"/>
    <lineage>
        <taxon>Archaea</taxon>
        <taxon>Methanobacteriati</taxon>
        <taxon>Methanobacteriota</taxon>
        <taxon>Stenosarchaea group</taxon>
        <taxon>Methanomicrobia</taxon>
        <taxon>Methanomicrobiales</taxon>
        <taxon>Methanomicrobiaceae</taxon>
        <taxon>Methanoculleus</taxon>
    </lineage>
</organism>
<protein>
    <submittedName>
        <fullName evidence="2">Transglutaminase domain-containing protein</fullName>
    </submittedName>
</protein>
<dbReference type="AlphaFoldDB" id="A0A9E4ZQC2"/>
<dbReference type="EMBL" id="VHLL01000014">
    <property type="protein sequence ID" value="MCT8338386.1"/>
    <property type="molecule type" value="Genomic_DNA"/>
</dbReference>
<evidence type="ECO:0000259" key="1">
    <source>
        <dbReference type="SMART" id="SM00460"/>
    </source>
</evidence>
<accession>A0A9E4ZQC2</accession>
<comment type="caution">
    <text evidence="2">The sequence shown here is derived from an EMBL/GenBank/DDBJ whole genome shotgun (WGS) entry which is preliminary data.</text>
</comment>
<gene>
    <name evidence="2" type="ORF">FKB36_13045</name>
</gene>
<dbReference type="Pfam" id="PF01841">
    <property type="entry name" value="Transglut_core"/>
    <property type="match status" value="1"/>
</dbReference>
<proteinExistence type="predicted"/>
<dbReference type="InterPro" id="IPR002931">
    <property type="entry name" value="Transglutaminase-like"/>
</dbReference>
<reference evidence="2" key="1">
    <citation type="submission" date="2019-06" db="EMBL/GenBank/DDBJ databases">
        <title>Methanoculleus strain from Tamsui River, Taipei, Taiwan.</title>
        <authorList>
            <person name="You Y.-T."/>
            <person name="Chen S.-C."/>
            <person name="Lai S.-J."/>
            <person name="Lee Y.-C."/>
            <person name="Lai M.-C."/>
        </authorList>
    </citation>
    <scope>NUCLEOTIDE SEQUENCE</scope>
    <source>
        <strain evidence="2">Afa-1</strain>
    </source>
</reference>
<keyword evidence="3" id="KW-1185">Reference proteome</keyword>
<dbReference type="Gene3D" id="3.10.620.30">
    <property type="match status" value="1"/>
</dbReference>
<evidence type="ECO:0000313" key="3">
    <source>
        <dbReference type="Proteomes" id="UP001065682"/>
    </source>
</evidence>
<dbReference type="RefSeq" id="WP_261598533.1">
    <property type="nucleotide sequence ID" value="NZ_VHLL01000014.1"/>
</dbReference>
<dbReference type="PANTHER" id="PTHR33490:SF3">
    <property type="entry name" value="CONSERVED INTEGRAL MEMBRANE PROTEIN"/>
    <property type="match status" value="1"/>
</dbReference>
<dbReference type="SUPFAM" id="SSF54001">
    <property type="entry name" value="Cysteine proteinases"/>
    <property type="match status" value="1"/>
</dbReference>
<dbReference type="SMART" id="SM00460">
    <property type="entry name" value="TGc"/>
    <property type="match status" value="1"/>
</dbReference>
<dbReference type="InterPro" id="IPR038765">
    <property type="entry name" value="Papain-like_cys_pep_sf"/>
</dbReference>
<dbReference type="PANTHER" id="PTHR33490">
    <property type="entry name" value="BLR5614 PROTEIN-RELATED"/>
    <property type="match status" value="1"/>
</dbReference>
<name>A0A9E4ZQC2_9EURY</name>
<sequence length="202" mass="22676">MTDLSIFLAEHPCIDYSSPIIRAKAEELFPGADSPLERVRIAYEFVRDEIPHCFDIGSDVITARASDVLARKTGICHSKANLLAALLRGIGIPAGFCYQHITLADDDSLGYCVHCYNAVYLDGRWIFLDARGNTGGRRALFSVEEPILAYPNRSDYDEYFWKGIYASPQMGVMRMLAAATTRQDVIENLQDYIEGEPDILDW</sequence>
<dbReference type="Proteomes" id="UP001065682">
    <property type="component" value="Unassembled WGS sequence"/>
</dbReference>
<evidence type="ECO:0000313" key="2">
    <source>
        <dbReference type="EMBL" id="MCT8338386.1"/>
    </source>
</evidence>